<evidence type="ECO:0000313" key="5">
    <source>
        <dbReference type="Proteomes" id="UP001152799"/>
    </source>
</evidence>
<protein>
    <submittedName>
        <fullName evidence="4">Uncharacterized protein</fullName>
    </submittedName>
</protein>
<dbReference type="GO" id="GO:0062129">
    <property type="term" value="C:chitin-based extracellular matrix"/>
    <property type="evidence" value="ECO:0007669"/>
    <property type="project" value="TreeGrafter"/>
</dbReference>
<name>A0A9N9QPZ7_9CUCU</name>
<feature type="signal peptide" evidence="3">
    <location>
        <begin position="1"/>
        <end position="17"/>
    </location>
</feature>
<dbReference type="PROSITE" id="PS51155">
    <property type="entry name" value="CHIT_BIND_RR_2"/>
    <property type="match status" value="1"/>
</dbReference>
<reference evidence="4" key="1">
    <citation type="submission" date="2022-01" db="EMBL/GenBank/DDBJ databases">
        <authorList>
            <person name="King R."/>
        </authorList>
    </citation>
    <scope>NUCLEOTIDE SEQUENCE</scope>
</reference>
<gene>
    <name evidence="4" type="ORF">CEUTPL_LOCUS9565</name>
</gene>
<evidence type="ECO:0000256" key="2">
    <source>
        <dbReference type="PROSITE-ProRule" id="PRU00497"/>
    </source>
</evidence>
<keyword evidence="3" id="KW-0732">Signal</keyword>
<feature type="chain" id="PRO_5040346590" evidence="3">
    <location>
        <begin position="18"/>
        <end position="132"/>
    </location>
</feature>
<dbReference type="GO" id="GO:0008010">
    <property type="term" value="F:structural constituent of chitin-based larval cuticle"/>
    <property type="evidence" value="ECO:0007669"/>
    <property type="project" value="TreeGrafter"/>
</dbReference>
<evidence type="ECO:0000256" key="3">
    <source>
        <dbReference type="SAM" id="SignalP"/>
    </source>
</evidence>
<dbReference type="PANTHER" id="PTHR10380">
    <property type="entry name" value="CUTICLE PROTEIN"/>
    <property type="match status" value="1"/>
</dbReference>
<dbReference type="Proteomes" id="UP001152799">
    <property type="component" value="Chromosome 5"/>
</dbReference>
<dbReference type="InterPro" id="IPR050468">
    <property type="entry name" value="Cuticle_Struct_Prot"/>
</dbReference>
<dbReference type="EMBL" id="OU892281">
    <property type="protein sequence ID" value="CAG9769049.1"/>
    <property type="molecule type" value="Genomic_DNA"/>
</dbReference>
<dbReference type="OrthoDB" id="6372059at2759"/>
<keyword evidence="1 2" id="KW-0193">Cuticle</keyword>
<evidence type="ECO:0000256" key="1">
    <source>
        <dbReference type="ARBA" id="ARBA00022460"/>
    </source>
</evidence>
<proteinExistence type="predicted"/>
<accession>A0A9N9QPZ7</accession>
<organism evidence="4 5">
    <name type="scientific">Ceutorhynchus assimilis</name>
    <name type="common">cabbage seed weevil</name>
    <dbReference type="NCBI Taxonomy" id="467358"/>
    <lineage>
        <taxon>Eukaryota</taxon>
        <taxon>Metazoa</taxon>
        <taxon>Ecdysozoa</taxon>
        <taxon>Arthropoda</taxon>
        <taxon>Hexapoda</taxon>
        <taxon>Insecta</taxon>
        <taxon>Pterygota</taxon>
        <taxon>Neoptera</taxon>
        <taxon>Endopterygota</taxon>
        <taxon>Coleoptera</taxon>
        <taxon>Polyphaga</taxon>
        <taxon>Cucujiformia</taxon>
        <taxon>Curculionidae</taxon>
        <taxon>Ceutorhynchinae</taxon>
        <taxon>Ceutorhynchus</taxon>
    </lineage>
</organism>
<keyword evidence="5" id="KW-1185">Reference proteome</keyword>
<dbReference type="Pfam" id="PF00379">
    <property type="entry name" value="Chitin_bind_4"/>
    <property type="match status" value="1"/>
</dbReference>
<dbReference type="InterPro" id="IPR000618">
    <property type="entry name" value="Insect_cuticle"/>
</dbReference>
<dbReference type="InterPro" id="IPR031311">
    <property type="entry name" value="CHIT_BIND_RR_consensus"/>
</dbReference>
<dbReference type="PRINTS" id="PR00947">
    <property type="entry name" value="CUTICLE"/>
</dbReference>
<evidence type="ECO:0000313" key="4">
    <source>
        <dbReference type="EMBL" id="CAG9769049.1"/>
    </source>
</evidence>
<sequence>MFAKIVVFSGLLAIVLSAPAEPEPVPIISQNSDIQPDGSFKWDFESADGTKQEQSGAIKAGAEPDETVSAVAGSVSWTDPDGQKHELNYVADENGFQPQGADVPVAPEIPAQIARALEWIANHPEPEEPAKQ</sequence>
<dbReference type="AlphaFoldDB" id="A0A9N9QPZ7"/>
<dbReference type="PANTHER" id="PTHR10380:SF173">
    <property type="entry name" value="CUTICULAR PROTEIN 47EF, ISOFORM C-RELATED"/>
    <property type="match status" value="1"/>
</dbReference>
<dbReference type="PROSITE" id="PS00233">
    <property type="entry name" value="CHIT_BIND_RR_1"/>
    <property type="match status" value="1"/>
</dbReference>